<dbReference type="SUPFAM" id="SSF82866">
    <property type="entry name" value="Multidrug efflux transporter AcrB transmembrane domain"/>
    <property type="match status" value="1"/>
</dbReference>
<feature type="region of interest" description="Disordered" evidence="7">
    <location>
        <begin position="595"/>
        <end position="614"/>
    </location>
</feature>
<evidence type="ECO:0000256" key="3">
    <source>
        <dbReference type="ARBA" id="ARBA00022475"/>
    </source>
</evidence>
<gene>
    <name evidence="10" type="primary">mmpL4_13</name>
    <name evidence="10" type="ORF">C1Y40_05126</name>
</gene>
<organism evidence="10 11">
    <name type="scientific">Mycobacterium talmoniae</name>
    <dbReference type="NCBI Taxonomy" id="1858794"/>
    <lineage>
        <taxon>Bacteria</taxon>
        <taxon>Bacillati</taxon>
        <taxon>Actinomycetota</taxon>
        <taxon>Actinomycetes</taxon>
        <taxon>Mycobacteriales</taxon>
        <taxon>Mycobacteriaceae</taxon>
        <taxon>Mycobacterium</taxon>
    </lineage>
</organism>
<keyword evidence="6 8" id="KW-0472">Membrane</keyword>
<feature type="transmembrane region" description="Helical" evidence="8">
    <location>
        <begin position="284"/>
        <end position="307"/>
    </location>
</feature>
<dbReference type="AlphaFoldDB" id="A0A2S8BDK2"/>
<keyword evidence="5 8" id="KW-1133">Transmembrane helix</keyword>
<evidence type="ECO:0000256" key="1">
    <source>
        <dbReference type="ARBA" id="ARBA00004651"/>
    </source>
</evidence>
<feature type="transmembrane region" description="Helical" evidence="8">
    <location>
        <begin position="198"/>
        <end position="224"/>
    </location>
</feature>
<name>A0A2S8BDK2_9MYCO</name>
<evidence type="ECO:0000256" key="5">
    <source>
        <dbReference type="ARBA" id="ARBA00022989"/>
    </source>
</evidence>
<comment type="similarity">
    <text evidence="2">Belongs to the resistance-nodulation-cell division (RND) (TC 2.A.6) family. MmpL subfamily.</text>
</comment>
<sequence>MNNEPPQHPLGRKIRLLAVPIILIWLALAVVLNVFVPQLEKIAAETSVPLSPTEAPSVSGMKRIGQKFQEYDSDNLVLVTLVGDQPLGEDAHKYYDDLVRQLKQDTDDIRYVMDFWGHRFTSSGVESFDHKSAYVQAYLVGNQGGARGNKSVDSVRKIVANSKPPHGVKAYVAGQGALTADTIEAGDKSMLKMTMITVVVITIMLLFVYRSIVTVLLLLFVVFVELATSRGVIALLAAHGVIGLSTFAVNLLTALAIAAGTDYAVFRLGRYHEGRSSGMGREAAYYDTFSGVTKVIVGSGLTIVTATFCLRFTRLPYFNSLGVPCSIGLLVVMTIGLTLGPAVMTVASHFGLLDPKREFNYRRWRRLGTAIVRWPAPILASALGLAAVGAFGLAGFKPMYNERYYLPNDVSSKEAYDAVGQHFSEARLNPDLLMIETDHDLRNPTDLLVLDRVAKNLFRLPGIERVQSITRPLGPPIEHGSVAFQLSVQSAPIRDNLQYLKDRVADLMTITGDLDTMIGVLEHTYDLTRQLTDATHATVGDMRKLEDTTKEVRDHIADFDDFWRPMRNYFYWEPHCFDIPMCWSLRSLFDGLDASTNSPRTPRRWSRTSTRSTS</sequence>
<keyword evidence="3" id="KW-1003">Cell membrane</keyword>
<reference evidence="10 11" key="1">
    <citation type="journal article" date="2017" name="Int. J. Syst. Evol. Microbiol.">
        <title>Mycobacterium talmoniae sp. nov., a slowly growing mycobacterium isolated from human respiratory samples.</title>
        <authorList>
            <person name="Davidson R.M."/>
            <person name="DeGroote M.A."/>
            <person name="Marola J.L."/>
            <person name="Buss S."/>
            <person name="Jones V."/>
            <person name="McNeil M.R."/>
            <person name="Freifeld A.G."/>
            <person name="Elaine Epperson L."/>
            <person name="Hasan N.A."/>
            <person name="Jackson M."/>
            <person name="Iwen P.C."/>
            <person name="Salfinger M."/>
            <person name="Strong M."/>
        </authorList>
    </citation>
    <scope>NUCLEOTIDE SEQUENCE [LARGE SCALE GENOMIC DNA]</scope>
    <source>
        <strain evidence="10 11">ATCC BAA-2683</strain>
    </source>
</reference>
<proteinExistence type="inferred from homology"/>
<dbReference type="Pfam" id="PF03176">
    <property type="entry name" value="MMPL"/>
    <property type="match status" value="1"/>
</dbReference>
<dbReference type="PANTHER" id="PTHR33406:SF6">
    <property type="entry name" value="MEMBRANE PROTEIN YDGH-RELATED"/>
    <property type="match status" value="1"/>
</dbReference>
<dbReference type="Proteomes" id="UP000238296">
    <property type="component" value="Unassembled WGS sequence"/>
</dbReference>
<dbReference type="Gene3D" id="1.20.1640.10">
    <property type="entry name" value="Multidrug efflux transporter AcrB transmembrane domain"/>
    <property type="match status" value="1"/>
</dbReference>
<comment type="subcellular location">
    <subcellularLocation>
        <location evidence="1">Cell membrane</location>
        <topology evidence="1">Multi-pass membrane protein</topology>
    </subcellularLocation>
</comment>
<feature type="transmembrane region" description="Helical" evidence="8">
    <location>
        <begin position="14"/>
        <end position="36"/>
    </location>
</feature>
<feature type="transmembrane region" description="Helical" evidence="8">
    <location>
        <begin position="327"/>
        <end position="353"/>
    </location>
</feature>
<evidence type="ECO:0000256" key="4">
    <source>
        <dbReference type="ARBA" id="ARBA00022692"/>
    </source>
</evidence>
<evidence type="ECO:0000256" key="6">
    <source>
        <dbReference type="ARBA" id="ARBA00023136"/>
    </source>
</evidence>
<protein>
    <submittedName>
        <fullName evidence="10">Siderophore exporter MmpL4</fullName>
    </submittedName>
</protein>
<evidence type="ECO:0000256" key="8">
    <source>
        <dbReference type="SAM" id="Phobius"/>
    </source>
</evidence>
<dbReference type="FunFam" id="1.20.1640.10:FF:000020">
    <property type="entry name" value="Transmembrane transport protein MmpL10"/>
    <property type="match status" value="1"/>
</dbReference>
<dbReference type="GO" id="GO:0005886">
    <property type="term" value="C:plasma membrane"/>
    <property type="evidence" value="ECO:0007669"/>
    <property type="project" value="UniProtKB-SubCell"/>
</dbReference>
<dbReference type="EMBL" id="PPEA01000728">
    <property type="protein sequence ID" value="PQM44716.1"/>
    <property type="molecule type" value="Genomic_DNA"/>
</dbReference>
<evidence type="ECO:0000256" key="7">
    <source>
        <dbReference type="SAM" id="MobiDB-lite"/>
    </source>
</evidence>
<feature type="transmembrane region" description="Helical" evidence="8">
    <location>
        <begin position="236"/>
        <end position="263"/>
    </location>
</feature>
<feature type="domain" description="Membrane transport protein MMPL" evidence="9">
    <location>
        <begin position="50"/>
        <end position="378"/>
    </location>
</feature>
<keyword evidence="4 8" id="KW-0812">Transmembrane</keyword>
<evidence type="ECO:0000259" key="9">
    <source>
        <dbReference type="Pfam" id="PF03176"/>
    </source>
</evidence>
<evidence type="ECO:0000256" key="2">
    <source>
        <dbReference type="ARBA" id="ARBA00010157"/>
    </source>
</evidence>
<feature type="transmembrane region" description="Helical" evidence="8">
    <location>
        <begin position="374"/>
        <end position="396"/>
    </location>
</feature>
<comment type="caution">
    <text evidence="10">The sequence shown here is derived from an EMBL/GenBank/DDBJ whole genome shotgun (WGS) entry which is preliminary data.</text>
</comment>
<accession>A0A2S8BDK2</accession>
<dbReference type="InterPro" id="IPR004869">
    <property type="entry name" value="MMPL_dom"/>
</dbReference>
<evidence type="ECO:0000313" key="10">
    <source>
        <dbReference type="EMBL" id="PQM44716.1"/>
    </source>
</evidence>
<dbReference type="PANTHER" id="PTHR33406">
    <property type="entry name" value="MEMBRANE PROTEIN MJ1562-RELATED"/>
    <property type="match status" value="1"/>
</dbReference>
<evidence type="ECO:0000313" key="11">
    <source>
        <dbReference type="Proteomes" id="UP000238296"/>
    </source>
</evidence>
<dbReference type="InterPro" id="IPR050545">
    <property type="entry name" value="Mycobact_MmpL"/>
</dbReference>